<dbReference type="EMBL" id="JAEFCI010011533">
    <property type="protein sequence ID" value="KAG5456565.1"/>
    <property type="molecule type" value="Genomic_DNA"/>
</dbReference>
<feature type="non-terminal residue" evidence="2">
    <location>
        <position position="1"/>
    </location>
</feature>
<dbReference type="AlphaFoldDB" id="A0A8H7ZNU2"/>
<protein>
    <submittedName>
        <fullName evidence="2">Uncharacterized protein</fullName>
    </submittedName>
</protein>
<feature type="compositionally biased region" description="Polar residues" evidence="1">
    <location>
        <begin position="49"/>
        <end position="61"/>
    </location>
</feature>
<keyword evidence="3" id="KW-1185">Reference proteome</keyword>
<organism evidence="2 3">
    <name type="scientific">Olpidium bornovanus</name>
    <dbReference type="NCBI Taxonomy" id="278681"/>
    <lineage>
        <taxon>Eukaryota</taxon>
        <taxon>Fungi</taxon>
        <taxon>Fungi incertae sedis</taxon>
        <taxon>Olpidiomycota</taxon>
        <taxon>Olpidiomycotina</taxon>
        <taxon>Olpidiomycetes</taxon>
        <taxon>Olpidiales</taxon>
        <taxon>Olpidiaceae</taxon>
        <taxon>Olpidium</taxon>
    </lineage>
</organism>
<feature type="region of interest" description="Disordered" evidence="1">
    <location>
        <begin position="1"/>
        <end position="61"/>
    </location>
</feature>
<proteinExistence type="predicted"/>
<feature type="compositionally biased region" description="Polar residues" evidence="1">
    <location>
        <begin position="25"/>
        <end position="37"/>
    </location>
</feature>
<evidence type="ECO:0000313" key="2">
    <source>
        <dbReference type="EMBL" id="KAG5456565.1"/>
    </source>
</evidence>
<evidence type="ECO:0000313" key="3">
    <source>
        <dbReference type="Proteomes" id="UP000673691"/>
    </source>
</evidence>
<sequence length="61" mass="6666">AKQNQKKKLADKRTCGPQKSGGTLKRTTFQNASSQTLKAVGFKPPDFTCPSTRPNQAQGMR</sequence>
<reference evidence="2 3" key="1">
    <citation type="journal article" name="Sci. Rep.">
        <title>Genome-scale phylogenetic analyses confirm Olpidium as the closest living zoosporic fungus to the non-flagellated, terrestrial fungi.</title>
        <authorList>
            <person name="Chang Y."/>
            <person name="Rochon D."/>
            <person name="Sekimoto S."/>
            <person name="Wang Y."/>
            <person name="Chovatia M."/>
            <person name="Sandor L."/>
            <person name="Salamov A."/>
            <person name="Grigoriev I.V."/>
            <person name="Stajich J.E."/>
            <person name="Spatafora J.W."/>
        </authorList>
    </citation>
    <scope>NUCLEOTIDE SEQUENCE [LARGE SCALE GENOMIC DNA]</scope>
    <source>
        <strain evidence="2">S191</strain>
    </source>
</reference>
<dbReference type="Proteomes" id="UP000673691">
    <property type="component" value="Unassembled WGS sequence"/>
</dbReference>
<gene>
    <name evidence="2" type="ORF">BJ554DRAFT_3661</name>
</gene>
<name>A0A8H7ZNU2_9FUNG</name>
<comment type="caution">
    <text evidence="2">The sequence shown here is derived from an EMBL/GenBank/DDBJ whole genome shotgun (WGS) entry which is preliminary data.</text>
</comment>
<feature type="compositionally biased region" description="Basic residues" evidence="1">
    <location>
        <begin position="1"/>
        <end position="10"/>
    </location>
</feature>
<accession>A0A8H7ZNU2</accession>
<evidence type="ECO:0000256" key="1">
    <source>
        <dbReference type="SAM" id="MobiDB-lite"/>
    </source>
</evidence>